<comment type="cofactor">
    <cofactor evidence="1">
        <name>pyridoxal 5'-phosphate</name>
        <dbReference type="ChEBI" id="CHEBI:597326"/>
    </cofactor>
</comment>
<accession>A0ABM5PM10</accession>
<evidence type="ECO:0000313" key="5">
    <source>
        <dbReference type="Proteomes" id="UP000019226"/>
    </source>
</evidence>
<organism evidence="4 5">
    <name type="scientific">Corynebacterium casei LMG S-19264</name>
    <dbReference type="NCBI Taxonomy" id="1285583"/>
    <lineage>
        <taxon>Bacteria</taxon>
        <taxon>Bacillati</taxon>
        <taxon>Actinomycetota</taxon>
        <taxon>Actinomycetes</taxon>
        <taxon>Mycobacteriales</taxon>
        <taxon>Corynebacteriaceae</taxon>
        <taxon>Corynebacterium</taxon>
    </lineage>
</organism>
<dbReference type="PROSITE" id="PS00901">
    <property type="entry name" value="CYS_SYNTHASE"/>
    <property type="match status" value="1"/>
</dbReference>
<dbReference type="InterPro" id="IPR001926">
    <property type="entry name" value="TrpB-like_PALP"/>
</dbReference>
<keyword evidence="5" id="KW-1185">Reference proteome</keyword>
<evidence type="ECO:0000256" key="2">
    <source>
        <dbReference type="ARBA" id="ARBA00022898"/>
    </source>
</evidence>
<evidence type="ECO:0000313" key="4">
    <source>
        <dbReference type="EMBL" id="AHI18942.1"/>
    </source>
</evidence>
<gene>
    <name evidence="4" type="ORF">CCASEI_01785</name>
</gene>
<dbReference type="Pfam" id="PF00291">
    <property type="entry name" value="PALP"/>
    <property type="match status" value="1"/>
</dbReference>
<dbReference type="SUPFAM" id="SSF53686">
    <property type="entry name" value="Tryptophan synthase beta subunit-like PLP-dependent enzymes"/>
    <property type="match status" value="1"/>
</dbReference>
<dbReference type="EMBL" id="CP004350">
    <property type="protein sequence ID" value="AHI18942.1"/>
    <property type="molecule type" value="Genomic_DNA"/>
</dbReference>
<protein>
    <submittedName>
        <fullName evidence="4">Cystathionine beta-synthase</fullName>
    </submittedName>
</protein>
<name>A0ABM5PM10_9CORY</name>
<proteinExistence type="predicted"/>
<keyword evidence="2" id="KW-0663">Pyridoxal phosphate</keyword>
<dbReference type="InterPro" id="IPR001216">
    <property type="entry name" value="P-phosphate_BS"/>
</dbReference>
<dbReference type="InterPro" id="IPR050214">
    <property type="entry name" value="Cys_Synth/Cystath_Beta-Synth"/>
</dbReference>
<dbReference type="Gene3D" id="3.40.50.1100">
    <property type="match status" value="2"/>
</dbReference>
<evidence type="ECO:0000259" key="3">
    <source>
        <dbReference type="Pfam" id="PF00291"/>
    </source>
</evidence>
<evidence type="ECO:0000256" key="1">
    <source>
        <dbReference type="ARBA" id="ARBA00001933"/>
    </source>
</evidence>
<dbReference type="InterPro" id="IPR036052">
    <property type="entry name" value="TrpB-like_PALP_sf"/>
</dbReference>
<sequence>MIACMIRNSGHTIADAIGNTPLVRLDRLARDWNFNLWAKLEAYNPGGSAKDRTARAMATASSLNPGATVVESSSGNLGIALSREAVLGDWTFHCVVDPRANRTTVAHMKALGTVVHQITEPDPETGDWLVARRARVAQLLEQMPEAVCLDQYSNTAAFVAHDKGTMTEIVAQLGHAPDHLLVAVSTTGTIGGCLHYVASNNVATQVTAVDAEGSVLFDGHPGTRHLPGFGAGMVPELSKQLSPHRVIRIKDRASVDAARTLVRTEAILPGASGGAVIAAVEKLRPSIAEGSDVVVIVHDDGTRYMDTMYNDDWVEKNL</sequence>
<feature type="domain" description="Tryptophan synthase beta chain-like PALP" evidence="3">
    <location>
        <begin position="14"/>
        <end position="298"/>
    </location>
</feature>
<reference evidence="5" key="1">
    <citation type="submission" date="2013-02" db="EMBL/GenBank/DDBJ databases">
        <title>The complete genome sequence of Corynebacterium casei LMG S-19264 (=DSM 44701).</title>
        <authorList>
            <person name="Ruckert C."/>
            <person name="Albersmeier A."/>
            <person name="Kalinowski J."/>
        </authorList>
    </citation>
    <scope>NUCLEOTIDE SEQUENCE [LARGE SCALE GENOMIC DNA]</scope>
    <source>
        <strain evidence="5">LMG S-19264</strain>
    </source>
</reference>
<dbReference type="PANTHER" id="PTHR10314">
    <property type="entry name" value="CYSTATHIONINE BETA-SYNTHASE"/>
    <property type="match status" value="1"/>
</dbReference>
<dbReference type="Proteomes" id="UP000019226">
    <property type="component" value="Chromosome"/>
</dbReference>
<dbReference type="CDD" id="cd01561">
    <property type="entry name" value="CBS_like"/>
    <property type="match status" value="1"/>
</dbReference>